<dbReference type="AlphaFoldDB" id="F4LXI9"/>
<dbReference type="KEGG" id="tae:TepiRe1_1005"/>
<dbReference type="Proteomes" id="UP000010802">
    <property type="component" value="Chromosome"/>
</dbReference>
<dbReference type="PATRIC" id="fig|1209989.3.peg.1109"/>
<dbReference type="STRING" id="1209989.TepRe1_0924"/>
<dbReference type="Gene3D" id="1.10.3210.10">
    <property type="entry name" value="Hypothetical protein af1432"/>
    <property type="match status" value="1"/>
</dbReference>
<dbReference type="InterPro" id="IPR006674">
    <property type="entry name" value="HD_domain"/>
</dbReference>
<dbReference type="NCBIfam" id="TIGR00277">
    <property type="entry name" value="HDIG"/>
    <property type="match status" value="1"/>
</dbReference>
<dbReference type="GO" id="GO:0016787">
    <property type="term" value="F:hydrolase activity"/>
    <property type="evidence" value="ECO:0007669"/>
    <property type="project" value="UniProtKB-KW"/>
</dbReference>
<protein>
    <submittedName>
        <fullName evidence="2">Metal dependent phosphohydrolase</fullName>
    </submittedName>
</protein>
<dbReference type="HOGENOM" id="CLU_1445960_0_0_9"/>
<dbReference type="InterPro" id="IPR003607">
    <property type="entry name" value="HD/PDEase_dom"/>
</dbReference>
<accession>F4LXI9</accession>
<dbReference type="eggNOG" id="COG1418">
    <property type="taxonomic scope" value="Bacteria"/>
</dbReference>
<keyword evidence="3" id="KW-1185">Reference proteome</keyword>
<dbReference type="KEGG" id="tep:TepRe1_0924"/>
<reference evidence="3" key="1">
    <citation type="journal article" date="2013" name="Genome Announc.">
        <title>First genome sequence of a syntrophic acetate-oxidizing bacterium, Tepidanaerobacter acetatoxydans strain Re1.</title>
        <authorList>
            <person name="Manzoor S."/>
            <person name="Bongcam-Rudloff E."/>
            <person name="Schnurer A."/>
            <person name="Muller B."/>
        </authorList>
    </citation>
    <scope>NUCLEOTIDE SEQUENCE [LARGE SCALE GENOMIC DNA]</scope>
    <source>
        <strain evidence="3">Re1</strain>
    </source>
</reference>
<dbReference type="Pfam" id="PF01966">
    <property type="entry name" value="HD"/>
    <property type="match status" value="1"/>
</dbReference>
<evidence type="ECO:0000313" key="2">
    <source>
        <dbReference type="EMBL" id="CCP25727.1"/>
    </source>
</evidence>
<organism evidence="2 3">
    <name type="scientific">Tepidanaerobacter acetatoxydans (strain DSM 21804 / JCM 16047 / Re1)</name>
    <dbReference type="NCBI Taxonomy" id="1209989"/>
    <lineage>
        <taxon>Bacteria</taxon>
        <taxon>Bacillati</taxon>
        <taxon>Bacillota</taxon>
        <taxon>Clostridia</taxon>
        <taxon>Thermosediminibacterales</taxon>
        <taxon>Tepidanaerobacteraceae</taxon>
        <taxon>Tepidanaerobacter</taxon>
    </lineage>
</organism>
<dbReference type="OrthoDB" id="2043299at2"/>
<name>F4LXI9_TEPAE</name>
<proteinExistence type="predicted"/>
<dbReference type="EMBL" id="HF563609">
    <property type="protein sequence ID" value="CCP25727.1"/>
    <property type="molecule type" value="Genomic_DNA"/>
</dbReference>
<feature type="domain" description="HD" evidence="1">
    <location>
        <begin position="29"/>
        <end position="129"/>
    </location>
</feature>
<dbReference type="SUPFAM" id="SSF109604">
    <property type="entry name" value="HD-domain/PDEase-like"/>
    <property type="match status" value="1"/>
</dbReference>
<gene>
    <name evidence="2" type="ordered locus">TEPIRE1_1005</name>
</gene>
<evidence type="ECO:0000313" key="3">
    <source>
        <dbReference type="Proteomes" id="UP000010802"/>
    </source>
</evidence>
<dbReference type="CDD" id="cd00077">
    <property type="entry name" value="HDc"/>
    <property type="match status" value="1"/>
</dbReference>
<dbReference type="InterPro" id="IPR006675">
    <property type="entry name" value="HDIG_dom"/>
</dbReference>
<sequence>MRDDIIKYLGAEVKRRCELPDNFFGMGCFYHIEAVVKNSELLADKYNADKEVVIIAAWLHDIASVTDYNLYKQHHIYGAEMANDILQQLGYDRNKIKLVEQCIKNHRGSISNNRKTVEELCVADADAISHFDNIPSLLYLTYVKRKMGIDEGKMFVRNKLERSFQKLSSESKGYYLDKYEQTIRILV</sequence>
<evidence type="ECO:0000259" key="1">
    <source>
        <dbReference type="Pfam" id="PF01966"/>
    </source>
</evidence>
<keyword evidence="2" id="KW-0378">Hydrolase</keyword>
<accession>L0S1R6</accession>
<dbReference type="RefSeq" id="WP_013778014.1">
    <property type="nucleotide sequence ID" value="NC_015519.1"/>
</dbReference>